<proteinExistence type="predicted"/>
<reference evidence="1 2" key="1">
    <citation type="journal article" date="2019" name="Int. J. Syst. Evol. Microbiol.">
        <title>The Global Catalogue of Microorganisms (GCM) 10K type strain sequencing project: providing services to taxonomists for standard genome sequencing and annotation.</title>
        <authorList>
            <consortium name="The Broad Institute Genomics Platform"/>
            <consortium name="The Broad Institute Genome Sequencing Center for Infectious Disease"/>
            <person name="Wu L."/>
            <person name="Ma J."/>
        </authorList>
    </citation>
    <scope>NUCLEOTIDE SEQUENCE [LARGE SCALE GENOMIC DNA]</scope>
    <source>
        <strain evidence="1 2">JCM 3325</strain>
    </source>
</reference>
<evidence type="ECO:0000313" key="2">
    <source>
        <dbReference type="Proteomes" id="UP001501231"/>
    </source>
</evidence>
<keyword evidence="2" id="KW-1185">Reference proteome</keyword>
<accession>A0ABN3KDG7</accession>
<sequence>MTWTAADEVAILWAEHSGLTFPDGMGGLDAPSGESLAALDTYMAGCIQAYLVSGTLDARRHRILRSCAEQLGGVRPQLSGKDSDYVSRLLKMAELIDTNVTAPS</sequence>
<comment type="caution">
    <text evidence="1">The sequence shown here is derived from an EMBL/GenBank/DDBJ whole genome shotgun (WGS) entry which is preliminary data.</text>
</comment>
<evidence type="ECO:0000313" key="1">
    <source>
        <dbReference type="EMBL" id="GAA2456639.1"/>
    </source>
</evidence>
<gene>
    <name evidence="1" type="ORF">GCM10010191_90080</name>
</gene>
<dbReference type="RefSeq" id="WP_344597921.1">
    <property type="nucleotide sequence ID" value="NZ_BAAARW010000045.1"/>
</dbReference>
<protein>
    <submittedName>
        <fullName evidence="1">Uncharacterized protein</fullName>
    </submittedName>
</protein>
<name>A0ABN3KDG7_9ACTN</name>
<organism evidence="1 2">
    <name type="scientific">Actinomadura vinacea</name>
    <dbReference type="NCBI Taxonomy" id="115336"/>
    <lineage>
        <taxon>Bacteria</taxon>
        <taxon>Bacillati</taxon>
        <taxon>Actinomycetota</taxon>
        <taxon>Actinomycetes</taxon>
        <taxon>Streptosporangiales</taxon>
        <taxon>Thermomonosporaceae</taxon>
        <taxon>Actinomadura</taxon>
    </lineage>
</organism>
<dbReference type="EMBL" id="BAAARW010000045">
    <property type="protein sequence ID" value="GAA2456639.1"/>
    <property type="molecule type" value="Genomic_DNA"/>
</dbReference>
<dbReference type="Proteomes" id="UP001501231">
    <property type="component" value="Unassembled WGS sequence"/>
</dbReference>